<dbReference type="PANTHER" id="PTHR36456">
    <property type="entry name" value="UPF0232 PROTEIN SCO3875"/>
    <property type="match status" value="1"/>
</dbReference>
<name>E6W4U9_DESIS</name>
<gene>
    <name evidence="1" type="ordered locus">Selin_0068</name>
</gene>
<accession>E6W4U9</accession>
<evidence type="ECO:0000313" key="1">
    <source>
        <dbReference type="EMBL" id="ADU64827.1"/>
    </source>
</evidence>
<dbReference type="KEGG" id="din:Selin_0068"/>
<dbReference type="HOGENOM" id="CLU_1755893_0_0_0"/>
<proteinExistence type="predicted"/>
<evidence type="ECO:0000313" key="2">
    <source>
        <dbReference type="Proteomes" id="UP000002572"/>
    </source>
</evidence>
<evidence type="ECO:0008006" key="3">
    <source>
        <dbReference type="Google" id="ProtNLM"/>
    </source>
</evidence>
<sequence>MKTPQRLSHLLPSLLKQYDLDSGIEQHRIAALWPALVGEPMRYHTRVQRVTHDRLHVVVKEQRFLYPLSLLKPQILKAIVEKDLGNFRDITFSYSNRAQFEKAPPPAAPPRPLSPEEKQWCASMAQHIEGELADIFRRIVEKDLTSKR</sequence>
<dbReference type="InterPro" id="IPR007922">
    <property type="entry name" value="DciA-like"/>
</dbReference>
<dbReference type="EMBL" id="CP002432">
    <property type="protein sequence ID" value="ADU64827.1"/>
    <property type="molecule type" value="Genomic_DNA"/>
</dbReference>
<dbReference type="Pfam" id="PF05258">
    <property type="entry name" value="DciA"/>
    <property type="match status" value="1"/>
</dbReference>
<dbReference type="Proteomes" id="UP000002572">
    <property type="component" value="Chromosome"/>
</dbReference>
<dbReference type="eggNOG" id="COG5512">
    <property type="taxonomic scope" value="Bacteria"/>
</dbReference>
<dbReference type="AlphaFoldDB" id="E6W4U9"/>
<reference evidence="1 2" key="1">
    <citation type="submission" date="2010-12" db="EMBL/GenBank/DDBJ databases">
        <title>Complete sequence of Desulfurispirillum indicum S5.</title>
        <authorList>
            <consortium name="US DOE Joint Genome Institute"/>
            <person name="Lucas S."/>
            <person name="Copeland A."/>
            <person name="Lapidus A."/>
            <person name="Cheng J.-F."/>
            <person name="Goodwin L."/>
            <person name="Pitluck S."/>
            <person name="Chertkov O."/>
            <person name="Held B."/>
            <person name="Detter J.C."/>
            <person name="Han C."/>
            <person name="Tapia R."/>
            <person name="Land M."/>
            <person name="Hauser L."/>
            <person name="Kyrpides N."/>
            <person name="Ivanova N."/>
            <person name="Mikhailova N."/>
            <person name="Haggblom M."/>
            <person name="Rauschenbach I."/>
            <person name="Bini E."/>
            <person name="Woyke T."/>
        </authorList>
    </citation>
    <scope>NUCLEOTIDE SEQUENCE [LARGE SCALE GENOMIC DNA]</scope>
    <source>
        <strain evidence="2">ATCC BAA-1389 / DSM 22839 / S5</strain>
    </source>
</reference>
<organism evidence="1 2">
    <name type="scientific">Desulfurispirillum indicum (strain ATCC BAA-1389 / DSM 22839 / S5)</name>
    <dbReference type="NCBI Taxonomy" id="653733"/>
    <lineage>
        <taxon>Bacteria</taxon>
        <taxon>Pseudomonadati</taxon>
        <taxon>Chrysiogenota</taxon>
        <taxon>Chrysiogenia</taxon>
        <taxon>Chrysiogenales</taxon>
        <taxon>Chrysiogenaceae</taxon>
        <taxon>Desulfurispirillum</taxon>
    </lineage>
</organism>
<protein>
    <recommendedName>
        <fullName evidence="3">DUF721 domain-containing protein</fullName>
    </recommendedName>
</protein>
<dbReference type="PANTHER" id="PTHR36456:SF1">
    <property type="entry name" value="UPF0232 PROTEIN SCO3875"/>
    <property type="match status" value="1"/>
</dbReference>
<dbReference type="STRING" id="653733.Selin_0068"/>
<dbReference type="InParanoid" id="E6W4U9"/>
<keyword evidence="2" id="KW-1185">Reference proteome</keyword>
<dbReference type="RefSeq" id="WP_013504716.1">
    <property type="nucleotide sequence ID" value="NC_014836.1"/>
</dbReference>